<dbReference type="EMBL" id="CP067420">
    <property type="protein sequence ID" value="QQP88115.1"/>
    <property type="molecule type" value="Genomic_DNA"/>
</dbReference>
<organism evidence="1 2">
    <name type="scientific">Skermanella cutis</name>
    <dbReference type="NCBI Taxonomy" id="2775420"/>
    <lineage>
        <taxon>Bacteria</taxon>
        <taxon>Pseudomonadati</taxon>
        <taxon>Pseudomonadota</taxon>
        <taxon>Alphaproteobacteria</taxon>
        <taxon>Rhodospirillales</taxon>
        <taxon>Azospirillaceae</taxon>
        <taxon>Skermanella</taxon>
    </lineage>
</organism>
<keyword evidence="2" id="KW-1185">Reference proteome</keyword>
<reference evidence="1" key="1">
    <citation type="submission" date="2021-02" db="EMBL/GenBank/DDBJ databases">
        <title>Skermanella TT6 skin isolate.</title>
        <authorList>
            <person name="Lee K."/>
            <person name="Ganzorig M."/>
        </authorList>
    </citation>
    <scope>NUCLEOTIDE SEQUENCE</scope>
    <source>
        <strain evidence="1">TT6</strain>
    </source>
</reference>
<sequence>MWKLLALSLATVALVVFHTPIAALAFFGVIVAVFIATVFASTPNSGQREV</sequence>
<evidence type="ECO:0000313" key="1">
    <source>
        <dbReference type="EMBL" id="QQP88115.1"/>
    </source>
</evidence>
<evidence type="ECO:0000313" key="2">
    <source>
        <dbReference type="Proteomes" id="UP000595197"/>
    </source>
</evidence>
<protein>
    <submittedName>
        <fullName evidence="1">Uncharacterized protein</fullName>
    </submittedName>
</protein>
<name>A0ABX7B1C3_9PROT</name>
<proteinExistence type="predicted"/>
<dbReference type="RefSeq" id="WP_201072579.1">
    <property type="nucleotide sequence ID" value="NZ_CP067420.1"/>
</dbReference>
<gene>
    <name evidence="1" type="ORF">IGS68_18910</name>
</gene>
<dbReference type="Proteomes" id="UP000595197">
    <property type="component" value="Chromosome"/>
</dbReference>
<accession>A0ABX7B1C3</accession>